<name>A0A2T0K9Z7_9ACTN</name>
<keyword evidence="2" id="KW-1185">Reference proteome</keyword>
<evidence type="ECO:0008006" key="3">
    <source>
        <dbReference type="Google" id="ProtNLM"/>
    </source>
</evidence>
<protein>
    <recommendedName>
        <fullName evidence="3">Uridine kinase</fullName>
    </recommendedName>
</protein>
<gene>
    <name evidence="1" type="ORF">CLV67_10951</name>
</gene>
<dbReference type="AlphaFoldDB" id="A0A2T0K9Z7"/>
<evidence type="ECO:0000313" key="1">
    <source>
        <dbReference type="EMBL" id="PRX19786.1"/>
    </source>
</evidence>
<proteinExistence type="predicted"/>
<accession>A0A2T0K9Z7</accession>
<dbReference type="Proteomes" id="UP000239415">
    <property type="component" value="Unassembled WGS sequence"/>
</dbReference>
<sequence length="190" mass="20924">MATMNAEWPQEQTRSVLAWAAGLRPSACPRRVVAVEGRSGSGKTTLARAVATGLGAPLLHMDDLYAGWDGLRDGVTTLHDRVLLPLAEGRPAVWQRWDWTTGAYAEEHRVPDSDWLLVEGVGSGARVLRPYLSGVVWIEALDAVRKERALARDGQTYAPHWARWARQEEAYYAADQVREAAGLILGNPAR</sequence>
<evidence type="ECO:0000313" key="2">
    <source>
        <dbReference type="Proteomes" id="UP000239415"/>
    </source>
</evidence>
<dbReference type="InterPro" id="IPR027417">
    <property type="entry name" value="P-loop_NTPase"/>
</dbReference>
<organism evidence="1 2">
    <name type="scientific">Actinoplanes italicus</name>
    <dbReference type="NCBI Taxonomy" id="113567"/>
    <lineage>
        <taxon>Bacteria</taxon>
        <taxon>Bacillati</taxon>
        <taxon>Actinomycetota</taxon>
        <taxon>Actinomycetes</taxon>
        <taxon>Micromonosporales</taxon>
        <taxon>Micromonosporaceae</taxon>
        <taxon>Actinoplanes</taxon>
    </lineage>
</organism>
<dbReference type="EMBL" id="PVMZ01000009">
    <property type="protein sequence ID" value="PRX19786.1"/>
    <property type="molecule type" value="Genomic_DNA"/>
</dbReference>
<comment type="caution">
    <text evidence="1">The sequence shown here is derived from an EMBL/GenBank/DDBJ whole genome shotgun (WGS) entry which is preliminary data.</text>
</comment>
<reference evidence="1 2" key="1">
    <citation type="submission" date="2018-03" db="EMBL/GenBank/DDBJ databases">
        <title>Genomic Encyclopedia of Archaeal and Bacterial Type Strains, Phase II (KMG-II): from individual species to whole genera.</title>
        <authorList>
            <person name="Goeker M."/>
        </authorList>
    </citation>
    <scope>NUCLEOTIDE SEQUENCE [LARGE SCALE GENOMIC DNA]</scope>
    <source>
        <strain evidence="1 2">DSM 43146</strain>
    </source>
</reference>
<dbReference type="SUPFAM" id="SSF52540">
    <property type="entry name" value="P-loop containing nucleoside triphosphate hydrolases"/>
    <property type="match status" value="1"/>
</dbReference>
<dbReference type="Gene3D" id="3.40.50.300">
    <property type="entry name" value="P-loop containing nucleotide triphosphate hydrolases"/>
    <property type="match status" value="1"/>
</dbReference>